<name>A0ABR1VP59_9PEZI</name>
<dbReference type="InterPro" id="IPR050316">
    <property type="entry name" value="Tyrosinase/Hemocyanin"/>
</dbReference>
<keyword evidence="6" id="KW-1185">Reference proteome</keyword>
<dbReference type="PRINTS" id="PR00092">
    <property type="entry name" value="TYROSINASE"/>
</dbReference>
<dbReference type="Pfam" id="PF00264">
    <property type="entry name" value="Tyrosinase"/>
    <property type="match status" value="1"/>
</dbReference>
<sequence length="432" mass="47996">MQLPLVPLALLASAASLAQCWTPAPSEGSDLAAAESLKMLKAATADGSLKRELATKGVELMAGECTMENAAVRREYSTLSNEEKLDYTRAVQCLMARPPISPADQVPGAQSRYDNIVATHINQTRTIHRGGSFLAWHRHYVWTFEQALRNECGYKGYVPYWSWAKSSQDPLNSPYLDESEYSQGGNGEYEPHNCTIGLSSHLLCIEPGQGGKQPEPGSWNLDNSKLKIRLPTNKPINPGGCVKKGPYAGIMANLTATVPSWPGITAKTPFSYDPRCIRHDISVPLARKWSGDEHIVDLLRNPLYQTGIGAFQDRLQYTGNDTFGWYGLHQFGHFLLNGDPTGDITHNSSSTRQMSPYFGYTTKLLNRVWWIWQNQKPTERAFQVAGTRTMNNKPPSDNVTLEDTFDMGYNGGEVTIKDLVSTMAGPYCYVYR</sequence>
<comment type="caution">
    <text evidence="5">The sequence shown here is derived from an EMBL/GenBank/DDBJ whole genome shotgun (WGS) entry which is preliminary data.</text>
</comment>
<organism evidence="5 6">
    <name type="scientific">Apiospora saccharicola</name>
    <dbReference type="NCBI Taxonomy" id="335842"/>
    <lineage>
        <taxon>Eukaryota</taxon>
        <taxon>Fungi</taxon>
        <taxon>Dikarya</taxon>
        <taxon>Ascomycota</taxon>
        <taxon>Pezizomycotina</taxon>
        <taxon>Sordariomycetes</taxon>
        <taxon>Xylariomycetidae</taxon>
        <taxon>Amphisphaeriales</taxon>
        <taxon>Apiosporaceae</taxon>
        <taxon>Apiospora</taxon>
    </lineage>
</organism>
<evidence type="ECO:0000313" key="5">
    <source>
        <dbReference type="EMBL" id="KAK8071674.1"/>
    </source>
</evidence>
<dbReference type="Proteomes" id="UP001446871">
    <property type="component" value="Unassembled WGS sequence"/>
</dbReference>
<evidence type="ECO:0000256" key="3">
    <source>
        <dbReference type="SAM" id="SignalP"/>
    </source>
</evidence>
<evidence type="ECO:0000313" key="6">
    <source>
        <dbReference type="Proteomes" id="UP001446871"/>
    </source>
</evidence>
<feature type="signal peptide" evidence="3">
    <location>
        <begin position="1"/>
        <end position="20"/>
    </location>
</feature>
<dbReference type="PROSITE" id="PS00497">
    <property type="entry name" value="TYROSINASE_1"/>
    <property type="match status" value="1"/>
</dbReference>
<keyword evidence="1" id="KW-0479">Metal-binding</keyword>
<dbReference type="Gene3D" id="1.10.1280.10">
    <property type="entry name" value="Di-copper center containing domain from catechol oxidase"/>
    <property type="match status" value="1"/>
</dbReference>
<keyword evidence="2" id="KW-0560">Oxidoreductase</keyword>
<dbReference type="PANTHER" id="PTHR11474:SF125">
    <property type="entry name" value="N-ACETYL-6-HYDROXYTRYPTOPHAN OXIDASE IVOB-RELATED"/>
    <property type="match status" value="1"/>
</dbReference>
<dbReference type="InterPro" id="IPR008922">
    <property type="entry name" value="Di-copper_centre_dom_sf"/>
</dbReference>
<gene>
    <name evidence="5" type="ORF">PG996_005022</name>
</gene>
<evidence type="ECO:0000259" key="4">
    <source>
        <dbReference type="PROSITE" id="PS00497"/>
    </source>
</evidence>
<proteinExistence type="predicted"/>
<evidence type="ECO:0000256" key="2">
    <source>
        <dbReference type="ARBA" id="ARBA00023002"/>
    </source>
</evidence>
<feature type="chain" id="PRO_5046262543" description="Tyrosinase copper-binding domain-containing protein" evidence="3">
    <location>
        <begin position="21"/>
        <end position="432"/>
    </location>
</feature>
<feature type="domain" description="Tyrosinase copper-binding" evidence="4">
    <location>
        <begin position="128"/>
        <end position="145"/>
    </location>
</feature>
<keyword evidence="3" id="KW-0732">Signal</keyword>
<reference evidence="5 6" key="1">
    <citation type="submission" date="2023-01" db="EMBL/GenBank/DDBJ databases">
        <title>Analysis of 21 Apiospora genomes using comparative genomics revels a genus with tremendous synthesis potential of carbohydrate active enzymes and secondary metabolites.</title>
        <authorList>
            <person name="Sorensen T."/>
        </authorList>
    </citation>
    <scope>NUCLEOTIDE SEQUENCE [LARGE SCALE GENOMIC DNA]</scope>
    <source>
        <strain evidence="5 6">CBS 83171</strain>
    </source>
</reference>
<dbReference type="SUPFAM" id="SSF48056">
    <property type="entry name" value="Di-copper centre-containing domain"/>
    <property type="match status" value="1"/>
</dbReference>
<dbReference type="EMBL" id="JAQQWM010000003">
    <property type="protein sequence ID" value="KAK8071674.1"/>
    <property type="molecule type" value="Genomic_DNA"/>
</dbReference>
<dbReference type="PANTHER" id="PTHR11474">
    <property type="entry name" value="TYROSINASE FAMILY MEMBER"/>
    <property type="match status" value="1"/>
</dbReference>
<dbReference type="InterPro" id="IPR002227">
    <property type="entry name" value="Tyrosinase_Cu-bd"/>
</dbReference>
<evidence type="ECO:0000256" key="1">
    <source>
        <dbReference type="ARBA" id="ARBA00022723"/>
    </source>
</evidence>
<protein>
    <recommendedName>
        <fullName evidence="4">Tyrosinase copper-binding domain-containing protein</fullName>
    </recommendedName>
</protein>
<accession>A0ABR1VP59</accession>